<protein>
    <recommendedName>
        <fullName evidence="1">HTH marR-type domain-containing protein</fullName>
    </recommendedName>
</protein>
<accession>A0A0M8PPX4</accession>
<sequence length="99" mass="11148">MTSSASGGPSRRHWTFLTNHTHVLLCLTEGTESTVRELARRVDITERAVQMILADLVEEGYVTKTRVGRRNTYTVNPEGRLRHPLESHHTVGDLLAALR</sequence>
<dbReference type="InterPro" id="IPR011991">
    <property type="entry name" value="ArsR-like_HTH"/>
</dbReference>
<dbReference type="RefSeq" id="WP_054372721.1">
    <property type="nucleotide sequence ID" value="NZ_AZYO01000023.1"/>
</dbReference>
<reference evidence="2 3" key="1">
    <citation type="journal article" date="2015" name="Genome Announc.">
        <title>Draft Genome Sequence of Rhodococcus rhodochrous Strain KG-21, a Soil Isolate from Oil Fields of Krishna-Godavari Basin, India.</title>
        <authorList>
            <person name="Dawar C."/>
            <person name="Aggarwal R.K."/>
        </authorList>
    </citation>
    <scope>NUCLEOTIDE SEQUENCE [LARGE SCALE GENOMIC DNA]</scope>
    <source>
        <strain evidence="2 3">KG-21</strain>
    </source>
</reference>
<feature type="domain" description="HTH marR-type" evidence="1">
    <location>
        <begin position="20"/>
        <end position="67"/>
    </location>
</feature>
<dbReference type="Gene3D" id="1.10.10.10">
    <property type="entry name" value="Winged helix-like DNA-binding domain superfamily/Winged helix DNA-binding domain"/>
    <property type="match status" value="1"/>
</dbReference>
<dbReference type="SUPFAM" id="SSF46785">
    <property type="entry name" value="Winged helix' DNA-binding domain"/>
    <property type="match status" value="1"/>
</dbReference>
<dbReference type="CDD" id="cd00090">
    <property type="entry name" value="HTH_ARSR"/>
    <property type="match status" value="1"/>
</dbReference>
<dbReference type="EMBL" id="AZYO01000023">
    <property type="protein sequence ID" value="KOS56158.1"/>
    <property type="molecule type" value="Genomic_DNA"/>
</dbReference>
<dbReference type="Proteomes" id="UP000037712">
    <property type="component" value="Unassembled WGS sequence"/>
</dbReference>
<organism evidence="2 3">
    <name type="scientific">Rhodococcus rhodochrous KG-21</name>
    <dbReference type="NCBI Taxonomy" id="1441923"/>
    <lineage>
        <taxon>Bacteria</taxon>
        <taxon>Bacillati</taxon>
        <taxon>Actinomycetota</taxon>
        <taxon>Actinomycetes</taxon>
        <taxon>Mycobacteriales</taxon>
        <taxon>Nocardiaceae</taxon>
        <taxon>Rhodococcus</taxon>
    </lineage>
</organism>
<dbReference type="InterPro" id="IPR036390">
    <property type="entry name" value="WH_DNA-bd_sf"/>
</dbReference>
<evidence type="ECO:0000313" key="2">
    <source>
        <dbReference type="EMBL" id="KOS56158.1"/>
    </source>
</evidence>
<evidence type="ECO:0000313" key="3">
    <source>
        <dbReference type="Proteomes" id="UP000037712"/>
    </source>
</evidence>
<dbReference type="GO" id="GO:0003700">
    <property type="term" value="F:DNA-binding transcription factor activity"/>
    <property type="evidence" value="ECO:0007669"/>
    <property type="project" value="InterPro"/>
</dbReference>
<proteinExistence type="predicted"/>
<dbReference type="PATRIC" id="fig|1441923.3.peg.2452"/>
<gene>
    <name evidence="2" type="ORF">Z051_11135</name>
</gene>
<dbReference type="AlphaFoldDB" id="A0A0M8PPX4"/>
<dbReference type="InterPro" id="IPR036388">
    <property type="entry name" value="WH-like_DNA-bd_sf"/>
</dbReference>
<dbReference type="InterPro" id="IPR000835">
    <property type="entry name" value="HTH_MarR-typ"/>
</dbReference>
<dbReference type="Pfam" id="PF12802">
    <property type="entry name" value="MarR_2"/>
    <property type="match status" value="1"/>
</dbReference>
<name>A0A0M8PPX4_RHORH</name>
<comment type="caution">
    <text evidence="2">The sequence shown here is derived from an EMBL/GenBank/DDBJ whole genome shotgun (WGS) entry which is preliminary data.</text>
</comment>
<reference evidence="3" key="2">
    <citation type="submission" date="2015-01" db="EMBL/GenBank/DDBJ databases">
        <title>Draft genome sequence of potential hydrocarbon metabolising strain of Rhodococcus rhodochrous.</title>
        <authorList>
            <person name="Aggarwal R.K."/>
            <person name="Dawar C."/>
        </authorList>
    </citation>
    <scope>NUCLEOTIDE SEQUENCE [LARGE SCALE GENOMIC DNA]</scope>
    <source>
        <strain evidence="3">KG-21</strain>
    </source>
</reference>
<evidence type="ECO:0000259" key="1">
    <source>
        <dbReference type="Pfam" id="PF12802"/>
    </source>
</evidence>